<dbReference type="InterPro" id="IPR000719">
    <property type="entry name" value="Prot_kinase_dom"/>
</dbReference>
<dbReference type="PANTHER" id="PTHR24347">
    <property type="entry name" value="SERINE/THREONINE-PROTEIN KINASE"/>
    <property type="match status" value="1"/>
</dbReference>
<evidence type="ECO:0000313" key="6">
    <source>
        <dbReference type="Proteomes" id="UP000736335"/>
    </source>
</evidence>
<keyword evidence="1" id="KW-0547">Nucleotide-binding</keyword>
<name>A0A9P6H7X8_9AGAM</name>
<dbReference type="PROSITE" id="PS50011">
    <property type="entry name" value="PROTEIN_KINASE_DOM"/>
    <property type="match status" value="1"/>
</dbReference>
<evidence type="ECO:0000259" key="4">
    <source>
        <dbReference type="PROSITE" id="PS50011"/>
    </source>
</evidence>
<reference evidence="5" key="1">
    <citation type="journal article" date="2020" name="Nat. Commun.">
        <title>Large-scale genome sequencing of mycorrhizal fungi provides insights into the early evolution of symbiotic traits.</title>
        <authorList>
            <person name="Miyauchi S."/>
            <person name="Kiss E."/>
            <person name="Kuo A."/>
            <person name="Drula E."/>
            <person name="Kohler A."/>
            <person name="Sanchez-Garcia M."/>
            <person name="Morin E."/>
            <person name="Andreopoulos B."/>
            <person name="Barry K.W."/>
            <person name="Bonito G."/>
            <person name="Buee M."/>
            <person name="Carver A."/>
            <person name="Chen C."/>
            <person name="Cichocki N."/>
            <person name="Clum A."/>
            <person name="Culley D."/>
            <person name="Crous P.W."/>
            <person name="Fauchery L."/>
            <person name="Girlanda M."/>
            <person name="Hayes R.D."/>
            <person name="Keri Z."/>
            <person name="LaButti K."/>
            <person name="Lipzen A."/>
            <person name="Lombard V."/>
            <person name="Magnuson J."/>
            <person name="Maillard F."/>
            <person name="Murat C."/>
            <person name="Nolan M."/>
            <person name="Ohm R.A."/>
            <person name="Pangilinan J."/>
            <person name="Pereira M.F."/>
            <person name="Perotto S."/>
            <person name="Peter M."/>
            <person name="Pfister S."/>
            <person name="Riley R."/>
            <person name="Sitrit Y."/>
            <person name="Stielow J.B."/>
            <person name="Szollosi G."/>
            <person name="Zifcakova L."/>
            <person name="Stursova M."/>
            <person name="Spatafora J.W."/>
            <person name="Tedersoo L."/>
            <person name="Vaario L.M."/>
            <person name="Yamada A."/>
            <person name="Yan M."/>
            <person name="Wang P."/>
            <person name="Xu J."/>
            <person name="Bruns T."/>
            <person name="Baldrian P."/>
            <person name="Vilgalys R."/>
            <person name="Dunand C."/>
            <person name="Henrissat B."/>
            <person name="Grigoriev I.V."/>
            <person name="Hibbett D."/>
            <person name="Nagy L.G."/>
            <person name="Martin F.M."/>
        </authorList>
    </citation>
    <scope>NUCLEOTIDE SEQUENCE</scope>
    <source>
        <strain evidence="5">UH-Tt-Lm1</strain>
    </source>
</reference>
<dbReference type="InterPro" id="IPR008271">
    <property type="entry name" value="Ser/Thr_kinase_AS"/>
</dbReference>
<dbReference type="GO" id="GO:0004672">
    <property type="term" value="F:protein kinase activity"/>
    <property type="evidence" value="ECO:0007669"/>
    <property type="project" value="InterPro"/>
</dbReference>
<reference evidence="5" key="2">
    <citation type="submission" date="2020-11" db="EMBL/GenBank/DDBJ databases">
        <authorList>
            <consortium name="DOE Joint Genome Institute"/>
            <person name="Kuo A."/>
            <person name="Miyauchi S."/>
            <person name="Kiss E."/>
            <person name="Drula E."/>
            <person name="Kohler A."/>
            <person name="Sanchez-Garcia M."/>
            <person name="Andreopoulos B."/>
            <person name="Barry K.W."/>
            <person name="Bonito G."/>
            <person name="Buee M."/>
            <person name="Carver A."/>
            <person name="Chen C."/>
            <person name="Cichocki N."/>
            <person name="Clum A."/>
            <person name="Culley D."/>
            <person name="Crous P.W."/>
            <person name="Fauchery L."/>
            <person name="Girlanda M."/>
            <person name="Hayes R."/>
            <person name="Keri Z."/>
            <person name="Labutti K."/>
            <person name="Lipzen A."/>
            <person name="Lombard V."/>
            <person name="Magnuson J."/>
            <person name="Maillard F."/>
            <person name="Morin E."/>
            <person name="Murat C."/>
            <person name="Nolan M."/>
            <person name="Ohm R."/>
            <person name="Pangilinan J."/>
            <person name="Pereira M."/>
            <person name="Perotto S."/>
            <person name="Peter M."/>
            <person name="Riley R."/>
            <person name="Sitrit Y."/>
            <person name="Stielow B."/>
            <person name="Szollosi G."/>
            <person name="Zifcakova L."/>
            <person name="Stursova M."/>
            <person name="Spatafora J.W."/>
            <person name="Tedersoo L."/>
            <person name="Vaario L.-M."/>
            <person name="Yamada A."/>
            <person name="Yan M."/>
            <person name="Wang P."/>
            <person name="Xu J."/>
            <person name="Bruns T."/>
            <person name="Baldrian P."/>
            <person name="Vilgalys R."/>
            <person name="Henrissat B."/>
            <person name="Grigoriev I.V."/>
            <person name="Hibbett D."/>
            <person name="Nagy L.G."/>
            <person name="Martin F.M."/>
        </authorList>
    </citation>
    <scope>NUCLEOTIDE SEQUENCE</scope>
    <source>
        <strain evidence="5">UH-Tt-Lm1</strain>
    </source>
</reference>
<organism evidence="5 6">
    <name type="scientific">Thelephora terrestris</name>
    <dbReference type="NCBI Taxonomy" id="56493"/>
    <lineage>
        <taxon>Eukaryota</taxon>
        <taxon>Fungi</taxon>
        <taxon>Dikarya</taxon>
        <taxon>Basidiomycota</taxon>
        <taxon>Agaricomycotina</taxon>
        <taxon>Agaricomycetes</taxon>
        <taxon>Thelephorales</taxon>
        <taxon>Thelephoraceae</taxon>
        <taxon>Thelephora</taxon>
    </lineage>
</organism>
<dbReference type="EMBL" id="WIUZ02000015">
    <property type="protein sequence ID" value="KAF9781001.1"/>
    <property type="molecule type" value="Genomic_DNA"/>
</dbReference>
<keyword evidence="6" id="KW-1185">Reference proteome</keyword>
<dbReference type="OrthoDB" id="40902at2759"/>
<dbReference type="Gene3D" id="1.10.510.10">
    <property type="entry name" value="Transferase(Phosphotransferase) domain 1"/>
    <property type="match status" value="1"/>
</dbReference>
<keyword evidence="2" id="KW-0067">ATP-binding</keyword>
<dbReference type="CDD" id="cd05117">
    <property type="entry name" value="STKc_CAMK"/>
    <property type="match status" value="1"/>
</dbReference>
<dbReference type="InterPro" id="IPR011009">
    <property type="entry name" value="Kinase-like_dom_sf"/>
</dbReference>
<dbReference type="Proteomes" id="UP000736335">
    <property type="component" value="Unassembled WGS sequence"/>
</dbReference>
<dbReference type="FunFam" id="1.10.510.10:FF:000571">
    <property type="entry name" value="Maternal embryonic leucine zipper kinase"/>
    <property type="match status" value="1"/>
</dbReference>
<feature type="domain" description="Protein kinase" evidence="4">
    <location>
        <begin position="24"/>
        <end position="333"/>
    </location>
</feature>
<protein>
    <submittedName>
        <fullName evidence="5">Pkinase-domain-containing protein</fullName>
    </submittedName>
</protein>
<dbReference type="GO" id="GO:0005524">
    <property type="term" value="F:ATP binding"/>
    <property type="evidence" value="ECO:0007669"/>
    <property type="project" value="UniProtKB-KW"/>
</dbReference>
<evidence type="ECO:0000256" key="2">
    <source>
        <dbReference type="ARBA" id="ARBA00022840"/>
    </source>
</evidence>
<evidence type="ECO:0000256" key="3">
    <source>
        <dbReference type="SAM" id="MobiDB-lite"/>
    </source>
</evidence>
<comment type="caution">
    <text evidence="5">The sequence shown here is derived from an EMBL/GenBank/DDBJ whole genome shotgun (WGS) entry which is preliminary data.</text>
</comment>
<dbReference type="SMART" id="SM00220">
    <property type="entry name" value="S_TKc"/>
    <property type="match status" value="1"/>
</dbReference>
<dbReference type="PROSITE" id="PS00108">
    <property type="entry name" value="PROTEIN_KINASE_ST"/>
    <property type="match status" value="1"/>
</dbReference>
<dbReference type="Gene3D" id="3.30.200.20">
    <property type="entry name" value="Phosphorylase Kinase, domain 1"/>
    <property type="match status" value="1"/>
</dbReference>
<feature type="region of interest" description="Disordered" evidence="3">
    <location>
        <begin position="377"/>
        <end position="515"/>
    </location>
</feature>
<accession>A0A9P6H7X8</accession>
<dbReference type="SUPFAM" id="SSF56112">
    <property type="entry name" value="Protein kinase-like (PK-like)"/>
    <property type="match status" value="1"/>
</dbReference>
<evidence type="ECO:0000313" key="5">
    <source>
        <dbReference type="EMBL" id="KAF9781001.1"/>
    </source>
</evidence>
<dbReference type="Pfam" id="PF00069">
    <property type="entry name" value="Pkinase"/>
    <property type="match status" value="1"/>
</dbReference>
<gene>
    <name evidence="5" type="ORF">BJ322DRAFT_1163967</name>
</gene>
<proteinExistence type="predicted"/>
<evidence type="ECO:0000256" key="1">
    <source>
        <dbReference type="ARBA" id="ARBA00022741"/>
    </source>
</evidence>
<sequence length="528" mass="58642">MSKISNLTDHLLPQPPSFSKKKHYEILDVLGTGSFGKVMAAKWRVPANMINTIPGSGAKGVKKAETSSSLITLPSNVRKDSASSANSKASKNAEDSGVIKDVALKIIPKKKVKGNEAAVWSEMDVLKGLDHENIVKFYECFESRTKYYLSFELATGGELFERISTRGKFTESDAVSVLRSILAGVKYLHEHDIVHRDLKPENILYRTRDLESDIVIADFGIAKHLHSPDEQLRTVAGSFGYVAPEVLSKKGHGKPVDIWSTGIITYVLLCGYAPFRSEDPKELIRETMAAKIEFHERYWRSVSKEAKKFIKSLLIPNPIYRPTAAAALIDHWLTIHTPSTETDLPGLRDNFNPRARWRSAINSTRALVRLHAGLNAAKNNGANGSIRPEIPSDDDEDDDHVFPLPASRKSTTSTSKLLAGETGPESGASSTKEPVPPLPSRNTELPPVEEDRKEELSEPPSTQREPPEPPQPYQVEQVSEDTSRMSIQTDDMPMPGSYSRKQQPVDGDGDEFNNLPRWLPKWFQAKKG</sequence>
<dbReference type="AlphaFoldDB" id="A0A9P6H7X8"/>